<accession>A0A0C3KGH9</accession>
<proteinExistence type="predicted"/>
<keyword evidence="1" id="KW-0472">Membrane</keyword>
<evidence type="ECO:0000256" key="1">
    <source>
        <dbReference type="SAM" id="Phobius"/>
    </source>
</evidence>
<evidence type="ECO:0000313" key="2">
    <source>
        <dbReference type="EMBL" id="KIO08707.1"/>
    </source>
</evidence>
<dbReference type="AlphaFoldDB" id="A0A0C3KGH9"/>
<keyword evidence="1" id="KW-0812">Transmembrane</keyword>
<keyword evidence="3" id="KW-1185">Reference proteome</keyword>
<dbReference type="Proteomes" id="UP000054217">
    <property type="component" value="Unassembled WGS sequence"/>
</dbReference>
<protein>
    <submittedName>
        <fullName evidence="2">Uncharacterized protein</fullName>
    </submittedName>
</protein>
<dbReference type="EMBL" id="KN831956">
    <property type="protein sequence ID" value="KIO08707.1"/>
    <property type="molecule type" value="Genomic_DNA"/>
</dbReference>
<reference evidence="3" key="2">
    <citation type="submission" date="2015-01" db="EMBL/GenBank/DDBJ databases">
        <title>Evolutionary Origins and Diversification of the Mycorrhizal Mutualists.</title>
        <authorList>
            <consortium name="DOE Joint Genome Institute"/>
            <consortium name="Mycorrhizal Genomics Consortium"/>
            <person name="Kohler A."/>
            <person name="Kuo A."/>
            <person name="Nagy L.G."/>
            <person name="Floudas D."/>
            <person name="Copeland A."/>
            <person name="Barry K.W."/>
            <person name="Cichocki N."/>
            <person name="Veneault-Fourrey C."/>
            <person name="LaButti K."/>
            <person name="Lindquist E.A."/>
            <person name="Lipzen A."/>
            <person name="Lundell T."/>
            <person name="Morin E."/>
            <person name="Murat C."/>
            <person name="Riley R."/>
            <person name="Ohm R."/>
            <person name="Sun H."/>
            <person name="Tunlid A."/>
            <person name="Henrissat B."/>
            <person name="Grigoriev I.V."/>
            <person name="Hibbett D.S."/>
            <person name="Martin F."/>
        </authorList>
    </citation>
    <scope>NUCLEOTIDE SEQUENCE [LARGE SCALE GENOMIC DNA]</scope>
    <source>
        <strain evidence="3">Marx 270</strain>
    </source>
</reference>
<dbReference type="InParanoid" id="A0A0C3KGH9"/>
<sequence>MRRSIGQKRAAFLRRTRNFSLRVLGAIQRRGDCGEKEQLDLATVDAELGFTLLALIVSSSVNFCVVSALTFEDSPHPTSSFRFFP</sequence>
<evidence type="ECO:0000313" key="3">
    <source>
        <dbReference type="Proteomes" id="UP000054217"/>
    </source>
</evidence>
<name>A0A0C3KGH9_PISTI</name>
<reference evidence="2 3" key="1">
    <citation type="submission" date="2014-04" db="EMBL/GenBank/DDBJ databases">
        <authorList>
            <consortium name="DOE Joint Genome Institute"/>
            <person name="Kuo A."/>
            <person name="Kohler A."/>
            <person name="Costa M.D."/>
            <person name="Nagy L.G."/>
            <person name="Floudas D."/>
            <person name="Copeland A."/>
            <person name="Barry K.W."/>
            <person name="Cichocki N."/>
            <person name="Veneault-Fourrey C."/>
            <person name="LaButti K."/>
            <person name="Lindquist E.A."/>
            <person name="Lipzen A."/>
            <person name="Lundell T."/>
            <person name="Morin E."/>
            <person name="Murat C."/>
            <person name="Sun H."/>
            <person name="Tunlid A."/>
            <person name="Henrissat B."/>
            <person name="Grigoriev I.V."/>
            <person name="Hibbett D.S."/>
            <person name="Martin F."/>
            <person name="Nordberg H.P."/>
            <person name="Cantor M.N."/>
            <person name="Hua S.X."/>
        </authorList>
    </citation>
    <scope>NUCLEOTIDE SEQUENCE [LARGE SCALE GENOMIC DNA]</scope>
    <source>
        <strain evidence="2 3">Marx 270</strain>
    </source>
</reference>
<organism evidence="2 3">
    <name type="scientific">Pisolithus tinctorius Marx 270</name>
    <dbReference type="NCBI Taxonomy" id="870435"/>
    <lineage>
        <taxon>Eukaryota</taxon>
        <taxon>Fungi</taxon>
        <taxon>Dikarya</taxon>
        <taxon>Basidiomycota</taxon>
        <taxon>Agaricomycotina</taxon>
        <taxon>Agaricomycetes</taxon>
        <taxon>Agaricomycetidae</taxon>
        <taxon>Boletales</taxon>
        <taxon>Sclerodermatineae</taxon>
        <taxon>Pisolithaceae</taxon>
        <taxon>Pisolithus</taxon>
    </lineage>
</organism>
<keyword evidence="1" id="KW-1133">Transmembrane helix</keyword>
<feature type="transmembrane region" description="Helical" evidence="1">
    <location>
        <begin position="48"/>
        <end position="71"/>
    </location>
</feature>
<gene>
    <name evidence="2" type="ORF">M404DRAFT_22560</name>
</gene>
<dbReference type="HOGENOM" id="CLU_2513538_0_0_1"/>